<dbReference type="EMBL" id="BGPR01030398">
    <property type="protein sequence ID" value="GBO02891.1"/>
    <property type="molecule type" value="Genomic_DNA"/>
</dbReference>
<sequence>MHEISMHAQAIVRICTILSSCFMQVDCDEGKQRCQVLLCPTIGDSAGSFLHSLASHWISTMYGESTVSRGSVDNVWRENVNHGSMGNDCGVKTVGCGSVGNDCGVKTLGCGSMGNECGVKNVGCGSMANDCGVKTVGFGSVGNDWCENSGL</sequence>
<protein>
    <recommendedName>
        <fullName evidence="4">SRCR domain-containing protein</fullName>
    </recommendedName>
</protein>
<proteinExistence type="predicted"/>
<keyword evidence="1" id="KW-0732">Signal</keyword>
<reference evidence="2 3" key="1">
    <citation type="journal article" date="2019" name="Sci. Rep.">
        <title>Orb-weaving spider Araneus ventricosus genome elucidates the spidroin gene catalogue.</title>
        <authorList>
            <person name="Kono N."/>
            <person name="Nakamura H."/>
            <person name="Ohtoshi R."/>
            <person name="Moran D.A.P."/>
            <person name="Shinohara A."/>
            <person name="Yoshida Y."/>
            <person name="Fujiwara M."/>
            <person name="Mori M."/>
            <person name="Tomita M."/>
            <person name="Arakawa K."/>
        </authorList>
    </citation>
    <scope>NUCLEOTIDE SEQUENCE [LARGE SCALE GENOMIC DNA]</scope>
</reference>
<dbReference type="AlphaFoldDB" id="A0A4Y2TS33"/>
<feature type="signal peptide" evidence="1">
    <location>
        <begin position="1"/>
        <end position="27"/>
    </location>
</feature>
<comment type="caution">
    <text evidence="2">The sequence shown here is derived from an EMBL/GenBank/DDBJ whole genome shotgun (WGS) entry which is preliminary data.</text>
</comment>
<name>A0A4Y2TS33_ARAVE</name>
<feature type="chain" id="PRO_5021236856" description="SRCR domain-containing protein" evidence="1">
    <location>
        <begin position="28"/>
        <end position="151"/>
    </location>
</feature>
<keyword evidence="3" id="KW-1185">Reference proteome</keyword>
<organism evidence="2 3">
    <name type="scientific">Araneus ventricosus</name>
    <name type="common">Orbweaver spider</name>
    <name type="synonym">Epeira ventricosa</name>
    <dbReference type="NCBI Taxonomy" id="182803"/>
    <lineage>
        <taxon>Eukaryota</taxon>
        <taxon>Metazoa</taxon>
        <taxon>Ecdysozoa</taxon>
        <taxon>Arthropoda</taxon>
        <taxon>Chelicerata</taxon>
        <taxon>Arachnida</taxon>
        <taxon>Araneae</taxon>
        <taxon>Araneomorphae</taxon>
        <taxon>Entelegynae</taxon>
        <taxon>Araneoidea</taxon>
        <taxon>Araneidae</taxon>
        <taxon>Araneus</taxon>
    </lineage>
</organism>
<evidence type="ECO:0000313" key="3">
    <source>
        <dbReference type="Proteomes" id="UP000499080"/>
    </source>
</evidence>
<evidence type="ECO:0008006" key="4">
    <source>
        <dbReference type="Google" id="ProtNLM"/>
    </source>
</evidence>
<dbReference type="Proteomes" id="UP000499080">
    <property type="component" value="Unassembled WGS sequence"/>
</dbReference>
<gene>
    <name evidence="2" type="ORF">AVEN_46794_1</name>
</gene>
<accession>A0A4Y2TS33</accession>
<evidence type="ECO:0000256" key="1">
    <source>
        <dbReference type="SAM" id="SignalP"/>
    </source>
</evidence>
<evidence type="ECO:0000313" key="2">
    <source>
        <dbReference type="EMBL" id="GBO02891.1"/>
    </source>
</evidence>